<keyword evidence="2" id="KW-0808">Transferase</keyword>
<dbReference type="EMBL" id="BROH01000006">
    <property type="protein sequence ID" value="GKY88337.1"/>
    <property type="molecule type" value="Genomic_DNA"/>
</dbReference>
<dbReference type="Pfam" id="PF13468">
    <property type="entry name" value="Glyoxalase_3"/>
    <property type="match status" value="1"/>
</dbReference>
<evidence type="ECO:0000313" key="2">
    <source>
        <dbReference type="EMBL" id="GKY88337.1"/>
    </source>
</evidence>
<dbReference type="InterPro" id="IPR029068">
    <property type="entry name" value="Glyas_Bleomycin-R_OHBP_Dase"/>
</dbReference>
<protein>
    <submittedName>
        <fullName evidence="2">Polyphosphate kinase</fullName>
    </submittedName>
</protein>
<feature type="domain" description="Glyoxalase-like" evidence="1">
    <location>
        <begin position="5"/>
        <end position="172"/>
    </location>
</feature>
<keyword evidence="3" id="KW-1185">Reference proteome</keyword>
<reference evidence="2" key="1">
    <citation type="journal article" date="2023" name="Int. J. Syst. Evol. Microbiol.">
        <title>Sinisalibacter aestuarii sp. nov., isolated from estuarine sediment of the Arakawa River.</title>
        <authorList>
            <person name="Arafat S.T."/>
            <person name="Hirano S."/>
            <person name="Sato A."/>
            <person name="Takeuchi K."/>
            <person name="Yasuda T."/>
            <person name="Terahara T."/>
            <person name="Hamada M."/>
            <person name="Kobayashi T."/>
        </authorList>
    </citation>
    <scope>NUCLEOTIDE SEQUENCE</scope>
    <source>
        <strain evidence="2">B-399</strain>
    </source>
</reference>
<dbReference type="InterPro" id="IPR025870">
    <property type="entry name" value="Glyoxalase-like_dom"/>
</dbReference>
<gene>
    <name evidence="2" type="ORF">STA1M1_22060</name>
</gene>
<accession>A0ABQ5LTL5</accession>
<dbReference type="Proteomes" id="UP001144205">
    <property type="component" value="Unassembled WGS sequence"/>
</dbReference>
<proteinExistence type="predicted"/>
<sequence>MTGRIDHLVVTAQTLAAATAHAEAALALGLGAGGAHEKMGTHNRLLSLGAEDYLEAIAPDPAATAPAHPRWFGLDAPGAPRLSHWVLRVEDMEAALAEAPEEIGPAVAMERGPYRWRITVPGAGGPPFGGMFPALIAWDTPPPAPALPDAGARLVRLSVSHPRAGALGWALSMLTSDDRLVVHEGPAGLSALIHTSAGERMLT</sequence>
<evidence type="ECO:0000313" key="3">
    <source>
        <dbReference type="Proteomes" id="UP001144205"/>
    </source>
</evidence>
<dbReference type="Gene3D" id="3.10.180.10">
    <property type="entry name" value="2,3-Dihydroxybiphenyl 1,2-Dioxygenase, domain 1"/>
    <property type="match status" value="1"/>
</dbReference>
<dbReference type="GO" id="GO:0016301">
    <property type="term" value="F:kinase activity"/>
    <property type="evidence" value="ECO:0007669"/>
    <property type="project" value="UniProtKB-KW"/>
</dbReference>
<name>A0ABQ5LTL5_9RHOB</name>
<organism evidence="2 3">
    <name type="scientific">Sinisalibacter aestuarii</name>
    <dbReference type="NCBI Taxonomy" id="2949426"/>
    <lineage>
        <taxon>Bacteria</taxon>
        <taxon>Pseudomonadati</taxon>
        <taxon>Pseudomonadota</taxon>
        <taxon>Alphaproteobacteria</taxon>
        <taxon>Rhodobacterales</taxon>
        <taxon>Roseobacteraceae</taxon>
        <taxon>Sinisalibacter</taxon>
    </lineage>
</organism>
<dbReference type="RefSeq" id="WP_281842381.1">
    <property type="nucleotide sequence ID" value="NZ_BROH01000006.1"/>
</dbReference>
<comment type="caution">
    <text evidence="2">The sequence shown here is derived from an EMBL/GenBank/DDBJ whole genome shotgun (WGS) entry which is preliminary data.</text>
</comment>
<evidence type="ECO:0000259" key="1">
    <source>
        <dbReference type="Pfam" id="PF13468"/>
    </source>
</evidence>
<dbReference type="SUPFAM" id="SSF54593">
    <property type="entry name" value="Glyoxalase/Bleomycin resistance protein/Dihydroxybiphenyl dioxygenase"/>
    <property type="match status" value="1"/>
</dbReference>
<keyword evidence="2" id="KW-0418">Kinase</keyword>